<evidence type="ECO:0000256" key="3">
    <source>
        <dbReference type="ARBA" id="ARBA00022475"/>
    </source>
</evidence>
<keyword evidence="4 8" id="KW-0812">Transmembrane</keyword>
<organism evidence="9 10">
    <name type="scientific">Agathobaculum hominis</name>
    <dbReference type="NCBI Taxonomy" id="2763014"/>
    <lineage>
        <taxon>Bacteria</taxon>
        <taxon>Bacillati</taxon>
        <taxon>Bacillota</taxon>
        <taxon>Clostridia</taxon>
        <taxon>Eubacteriales</taxon>
        <taxon>Butyricicoccaceae</taxon>
        <taxon>Agathobaculum</taxon>
    </lineage>
</organism>
<dbReference type="InterPro" id="IPR051539">
    <property type="entry name" value="T4SS-coupling_protein"/>
</dbReference>
<evidence type="ECO:0000256" key="6">
    <source>
        <dbReference type="ARBA" id="ARBA00023136"/>
    </source>
</evidence>
<proteinExistence type="inferred from homology"/>
<keyword evidence="10" id="KW-1185">Reference proteome</keyword>
<dbReference type="RefSeq" id="WP_186968893.1">
    <property type="nucleotide sequence ID" value="NZ_JACOPK010000001.1"/>
</dbReference>
<evidence type="ECO:0000256" key="4">
    <source>
        <dbReference type="ARBA" id="ARBA00022692"/>
    </source>
</evidence>
<keyword evidence="5 8" id="KW-1133">Transmembrane helix</keyword>
<dbReference type="SUPFAM" id="SSF52540">
    <property type="entry name" value="P-loop containing nucleoside triphosphate hydrolases"/>
    <property type="match status" value="1"/>
</dbReference>
<evidence type="ECO:0000256" key="5">
    <source>
        <dbReference type="ARBA" id="ARBA00022989"/>
    </source>
</evidence>
<dbReference type="Proteomes" id="UP000641741">
    <property type="component" value="Unassembled WGS sequence"/>
</dbReference>
<dbReference type="PANTHER" id="PTHR37937">
    <property type="entry name" value="CONJUGATIVE TRANSFER: DNA TRANSPORT"/>
    <property type="match status" value="1"/>
</dbReference>
<dbReference type="CDD" id="cd01127">
    <property type="entry name" value="TrwB_TraG_TraD_VirD4"/>
    <property type="match status" value="1"/>
</dbReference>
<gene>
    <name evidence="9" type="ORF">H8S02_01375</name>
</gene>
<keyword evidence="6 8" id="KW-0472">Membrane</keyword>
<dbReference type="Gene3D" id="3.40.50.300">
    <property type="entry name" value="P-loop containing nucleotide triphosphate hydrolases"/>
    <property type="match status" value="2"/>
</dbReference>
<feature type="compositionally biased region" description="Basic and acidic residues" evidence="7">
    <location>
        <begin position="610"/>
        <end position="621"/>
    </location>
</feature>
<dbReference type="InterPro" id="IPR027417">
    <property type="entry name" value="P-loop_NTPase"/>
</dbReference>
<accession>A0ABR7GJZ8</accession>
<evidence type="ECO:0000256" key="7">
    <source>
        <dbReference type="SAM" id="MobiDB-lite"/>
    </source>
</evidence>
<evidence type="ECO:0000313" key="10">
    <source>
        <dbReference type="Proteomes" id="UP000641741"/>
    </source>
</evidence>
<dbReference type="Pfam" id="PF02534">
    <property type="entry name" value="T4SS-DNA_transf"/>
    <property type="match status" value="1"/>
</dbReference>
<comment type="caution">
    <text evidence="9">The sequence shown here is derived from an EMBL/GenBank/DDBJ whole genome shotgun (WGS) entry which is preliminary data.</text>
</comment>
<evidence type="ECO:0000256" key="8">
    <source>
        <dbReference type="SAM" id="Phobius"/>
    </source>
</evidence>
<protein>
    <submittedName>
        <fullName evidence="9">Type IV secretory system conjugative DNA transfer family protein</fullName>
    </submittedName>
</protein>
<name>A0ABR7GJZ8_9FIRM</name>
<comment type="subcellular location">
    <subcellularLocation>
        <location evidence="1">Cell membrane</location>
        <topology evidence="1">Multi-pass membrane protein</topology>
    </subcellularLocation>
</comment>
<dbReference type="NCBIfam" id="NF045973">
    <property type="entry name" value="conju_CD1115"/>
    <property type="match status" value="1"/>
</dbReference>
<feature type="transmembrane region" description="Helical" evidence="8">
    <location>
        <begin position="30"/>
        <end position="47"/>
    </location>
</feature>
<comment type="similarity">
    <text evidence="2">Belongs to the VirD4/TraG family.</text>
</comment>
<dbReference type="InterPro" id="IPR003688">
    <property type="entry name" value="TraG/VirD4"/>
</dbReference>
<reference evidence="9 10" key="1">
    <citation type="submission" date="2020-08" db="EMBL/GenBank/DDBJ databases">
        <title>Genome public.</title>
        <authorList>
            <person name="Liu C."/>
            <person name="Sun Q."/>
        </authorList>
    </citation>
    <scope>NUCLEOTIDE SEQUENCE [LARGE SCALE GENOMIC DNA]</scope>
    <source>
        <strain evidence="9 10">M2</strain>
    </source>
</reference>
<feature type="transmembrane region" description="Helical" evidence="8">
    <location>
        <begin position="77"/>
        <end position="99"/>
    </location>
</feature>
<sequence>MTPLSERIAKLEQRLNKRLERWKAKHSADWRLHAVLGGMGWYFYGMIVNSVRLGIRQSFNAESDIASIWVVNPFRNLIAPFTLTGLGLTAALLVLACLLTRRGFNWLSGYHPVHDKRGFDILPDGTHGTSRFMKPEEMKAVLETGRLDDLTGTIYGKHRDDPLDDNRFSLYIASSSKSGLAGNMLVIGAPGTGKSWGFVRPMIFQCVKRRESMILTDPKAELYESTAGYLADMGYEVRVFNLLEMEHSDRWNCIGEADYDERLIPIIAATIINNTSSEKEAGDFWAKAELNLLTALLYYVQNDKDVSGNVLPLSQRRLGRILSLLTDNGLATIDREIKLLPAGHPAKGPYGLFLQAKENIRGNIVIGLGNRLNVFQDKLVDALTADSTIDLTLPGHRPCAYFCILSAQDHTYAFLSSLFFTMIFSRLEQYARRETEDGKLPVPVNFVLDEFPSIGKLGDFKRSIAFTRGFRMNCIVIVQSIAQLADIYPRREWEEITACCDATICLGVNDTTSAQFVSEKCGMTTIRVTNNQQPQTPLFSPVANLSRPYSQTRSNTQRALMQPDEVLRLDNAKSIVMLRGQLPMLLYKVMPPEFADFKKLRTLSIAKYHGKTDEVEEEPRKTQTKQPKQSAAQAVYANLLHFEKEEGCSAPALTAQQLQEIQDALNKGEKDI</sequence>
<dbReference type="PANTHER" id="PTHR37937:SF1">
    <property type="entry name" value="CONJUGATIVE TRANSFER: DNA TRANSPORT"/>
    <property type="match status" value="1"/>
</dbReference>
<evidence type="ECO:0000256" key="2">
    <source>
        <dbReference type="ARBA" id="ARBA00008806"/>
    </source>
</evidence>
<evidence type="ECO:0000256" key="1">
    <source>
        <dbReference type="ARBA" id="ARBA00004651"/>
    </source>
</evidence>
<feature type="region of interest" description="Disordered" evidence="7">
    <location>
        <begin position="610"/>
        <end position="630"/>
    </location>
</feature>
<evidence type="ECO:0000313" key="9">
    <source>
        <dbReference type="EMBL" id="MBC5694606.1"/>
    </source>
</evidence>
<dbReference type="EMBL" id="JACOPK010000001">
    <property type="protein sequence ID" value="MBC5694606.1"/>
    <property type="molecule type" value="Genomic_DNA"/>
</dbReference>
<keyword evidence="3" id="KW-1003">Cell membrane</keyword>